<evidence type="ECO:0000313" key="2">
    <source>
        <dbReference type="Proteomes" id="UP000265515"/>
    </source>
</evidence>
<protein>
    <submittedName>
        <fullName evidence="1">Uncharacterized protein</fullName>
    </submittedName>
</protein>
<dbReference type="EMBL" id="BFEA01000057">
    <property type="protein sequence ID" value="GBG65068.1"/>
    <property type="molecule type" value="Genomic_DNA"/>
</dbReference>
<comment type="caution">
    <text evidence="1">The sequence shown here is derived from an EMBL/GenBank/DDBJ whole genome shotgun (WGS) entry which is preliminary data.</text>
</comment>
<keyword evidence="2" id="KW-1185">Reference proteome</keyword>
<gene>
    <name evidence="1" type="ORF">CBR_g49140</name>
</gene>
<accession>A0A388K4T1</accession>
<dbReference type="AlphaFoldDB" id="A0A388K4T1"/>
<name>A0A388K4T1_CHABU</name>
<dbReference type="Gramene" id="GBG65068">
    <property type="protein sequence ID" value="GBG65068"/>
    <property type="gene ID" value="CBR_g49140"/>
</dbReference>
<organism evidence="1 2">
    <name type="scientific">Chara braunii</name>
    <name type="common">Braun's stonewort</name>
    <dbReference type="NCBI Taxonomy" id="69332"/>
    <lineage>
        <taxon>Eukaryota</taxon>
        <taxon>Viridiplantae</taxon>
        <taxon>Streptophyta</taxon>
        <taxon>Charophyceae</taxon>
        <taxon>Charales</taxon>
        <taxon>Characeae</taxon>
        <taxon>Chara</taxon>
    </lineage>
</organism>
<evidence type="ECO:0000313" key="1">
    <source>
        <dbReference type="EMBL" id="GBG65068.1"/>
    </source>
</evidence>
<sequence length="325" mass="34054">MSTSLGVVVLGQELGTETTCVGNAKSASAFGVDVEEIVVERVVGDRVKVTKLVVDASLAGRDVFLGENGDYGVVGANGEVLPVEVRAPDFEGVDHVEEFLLVGGVVHLRGKELLACEGDGVFAGWSLRVGGGVFDGGGFGGVARKMLREDGSNGEVECISGNVEMSRGVGDLEDRGCGDGLFEEVEGVLAVVVPIEGLILACEFVEWVRNVGEVADEGTDREDLAKVLKVGLEGGAIGEDIIEVDDNTDFEEVGEDVIHCRLECGRGVREFDGHHEEFIVPESGTEGGLVGILLVDADLVEATAEVDLGKILGSTESIEKLGDPR</sequence>
<reference evidence="1 2" key="1">
    <citation type="journal article" date="2018" name="Cell">
        <title>The Chara Genome: Secondary Complexity and Implications for Plant Terrestrialization.</title>
        <authorList>
            <person name="Nishiyama T."/>
            <person name="Sakayama H."/>
            <person name="Vries J.D."/>
            <person name="Buschmann H."/>
            <person name="Saint-Marcoux D."/>
            <person name="Ullrich K.K."/>
            <person name="Haas F.B."/>
            <person name="Vanderstraeten L."/>
            <person name="Becker D."/>
            <person name="Lang D."/>
            <person name="Vosolsobe S."/>
            <person name="Rombauts S."/>
            <person name="Wilhelmsson P.K.I."/>
            <person name="Janitza P."/>
            <person name="Kern R."/>
            <person name="Heyl A."/>
            <person name="Rumpler F."/>
            <person name="Villalobos L.I.A.C."/>
            <person name="Clay J.M."/>
            <person name="Skokan R."/>
            <person name="Toyoda A."/>
            <person name="Suzuki Y."/>
            <person name="Kagoshima H."/>
            <person name="Schijlen E."/>
            <person name="Tajeshwar N."/>
            <person name="Catarino B."/>
            <person name="Hetherington A.J."/>
            <person name="Saltykova A."/>
            <person name="Bonnot C."/>
            <person name="Breuninger H."/>
            <person name="Symeonidi A."/>
            <person name="Radhakrishnan G.V."/>
            <person name="Van Nieuwerburgh F."/>
            <person name="Deforce D."/>
            <person name="Chang C."/>
            <person name="Karol K.G."/>
            <person name="Hedrich R."/>
            <person name="Ulvskov P."/>
            <person name="Glockner G."/>
            <person name="Delwiche C.F."/>
            <person name="Petrasek J."/>
            <person name="Van de Peer Y."/>
            <person name="Friml J."/>
            <person name="Beilby M."/>
            <person name="Dolan L."/>
            <person name="Kohara Y."/>
            <person name="Sugano S."/>
            <person name="Fujiyama A."/>
            <person name="Delaux P.-M."/>
            <person name="Quint M."/>
            <person name="TheiBen G."/>
            <person name="Hagemann M."/>
            <person name="Harholt J."/>
            <person name="Dunand C."/>
            <person name="Zachgo S."/>
            <person name="Langdale J."/>
            <person name="Maumus F."/>
            <person name="Straeten D.V.D."/>
            <person name="Gould S.B."/>
            <person name="Rensing S.A."/>
        </authorList>
    </citation>
    <scope>NUCLEOTIDE SEQUENCE [LARGE SCALE GENOMIC DNA]</scope>
    <source>
        <strain evidence="1 2">S276</strain>
    </source>
</reference>
<proteinExistence type="predicted"/>
<dbReference type="Proteomes" id="UP000265515">
    <property type="component" value="Unassembled WGS sequence"/>
</dbReference>
<dbReference type="OrthoDB" id="10672405at2759"/>